<evidence type="ECO:0000256" key="1">
    <source>
        <dbReference type="SAM" id="MobiDB-lite"/>
    </source>
</evidence>
<feature type="chain" id="PRO_5045525523" evidence="2">
    <location>
        <begin position="29"/>
        <end position="387"/>
    </location>
</feature>
<name>A0ABT3N3N6_9GAMM</name>
<evidence type="ECO:0000259" key="3">
    <source>
        <dbReference type="Pfam" id="PF01551"/>
    </source>
</evidence>
<evidence type="ECO:0000256" key="2">
    <source>
        <dbReference type="SAM" id="SignalP"/>
    </source>
</evidence>
<dbReference type="PANTHER" id="PTHR21666:SF270">
    <property type="entry name" value="MUREIN HYDROLASE ACTIVATOR ENVC"/>
    <property type="match status" value="1"/>
</dbReference>
<feature type="region of interest" description="Disordered" evidence="1">
    <location>
        <begin position="93"/>
        <end position="125"/>
    </location>
</feature>
<proteinExistence type="predicted"/>
<feature type="compositionally biased region" description="Polar residues" evidence="1">
    <location>
        <begin position="182"/>
        <end position="199"/>
    </location>
</feature>
<sequence>MMKPTATPPVLALSLAVLLSMSSPGSFASAAEDAATKATTEVQLETINSDIEHLKGLLSKLNRERSSTERQLQRSEQEMNELRQSIRSLESQLEEGSKQVKKLQRRQQELTARKNKEKKHIASSVHSAYLASRDNRLKLLLNQENPEDISRHLTYLKHLQQAQLDAITAFENTLREIDDNTQEQQQVNASLTRQRNSLQKQRDDLNKVQEQRQRLISQIRQRQGNSNRRLQDLDRQRNQLETILSQLAAKAALQRPITSNQGELQWPVEGEVLYGYQQKRPNTGMSWEGVLISVDSGTRVNAVHDGTVIFSNWLRGFGQLIILDHGDDYLTLYAHNQWLLKAEGETVLAGEPLALAGQSGGLEEPGLYFEIRHKGKPQNPSRWLQTR</sequence>
<dbReference type="InterPro" id="IPR011055">
    <property type="entry name" value="Dup_hybrid_motif"/>
</dbReference>
<keyword evidence="2" id="KW-0732">Signal</keyword>
<dbReference type="Pfam" id="PF01551">
    <property type="entry name" value="Peptidase_M23"/>
    <property type="match status" value="1"/>
</dbReference>
<dbReference type="PANTHER" id="PTHR21666">
    <property type="entry name" value="PEPTIDASE-RELATED"/>
    <property type="match status" value="1"/>
</dbReference>
<dbReference type="InterPro" id="IPR050570">
    <property type="entry name" value="Cell_wall_metabolism_enzyme"/>
</dbReference>
<dbReference type="Gene3D" id="6.10.250.3150">
    <property type="match status" value="1"/>
</dbReference>
<evidence type="ECO:0000313" key="5">
    <source>
        <dbReference type="Proteomes" id="UP001209854"/>
    </source>
</evidence>
<dbReference type="InterPro" id="IPR016047">
    <property type="entry name" value="M23ase_b-sheet_dom"/>
</dbReference>
<dbReference type="Gene3D" id="2.70.70.10">
    <property type="entry name" value="Glucose Permease (Domain IIA)"/>
    <property type="match status" value="1"/>
</dbReference>
<feature type="domain" description="M23ase beta-sheet core" evidence="3">
    <location>
        <begin position="287"/>
        <end position="380"/>
    </location>
</feature>
<reference evidence="4 5" key="1">
    <citation type="submission" date="2022-10" db="EMBL/GenBank/DDBJ databases">
        <title>High-quality genome sequences of two octocoral-associated bacteria, Endozoicomonas euniceicola EF212 and Endozoicomonas gorgoniicola PS125.</title>
        <authorList>
            <person name="Chiou Y.-J."/>
            <person name="Chen Y.-H."/>
        </authorList>
    </citation>
    <scope>NUCLEOTIDE SEQUENCE [LARGE SCALE GENOMIC DNA]</scope>
    <source>
        <strain evidence="4 5">PS125</strain>
    </source>
</reference>
<feature type="signal peptide" evidence="2">
    <location>
        <begin position="1"/>
        <end position="28"/>
    </location>
</feature>
<dbReference type="CDD" id="cd12797">
    <property type="entry name" value="M23_peptidase"/>
    <property type="match status" value="1"/>
</dbReference>
<protein>
    <submittedName>
        <fullName evidence="4">Peptidoglycan DD-metalloendopeptidase family protein</fullName>
    </submittedName>
</protein>
<dbReference type="Proteomes" id="UP001209854">
    <property type="component" value="Unassembled WGS sequence"/>
</dbReference>
<dbReference type="SUPFAM" id="SSF51261">
    <property type="entry name" value="Duplicated hybrid motif"/>
    <property type="match status" value="1"/>
</dbReference>
<evidence type="ECO:0000313" key="4">
    <source>
        <dbReference type="EMBL" id="MCW7556253.1"/>
    </source>
</evidence>
<organism evidence="4 5">
    <name type="scientific">Endozoicomonas gorgoniicola</name>
    <dbReference type="NCBI Taxonomy" id="1234144"/>
    <lineage>
        <taxon>Bacteria</taxon>
        <taxon>Pseudomonadati</taxon>
        <taxon>Pseudomonadota</taxon>
        <taxon>Gammaproteobacteria</taxon>
        <taxon>Oceanospirillales</taxon>
        <taxon>Endozoicomonadaceae</taxon>
        <taxon>Endozoicomonas</taxon>
    </lineage>
</organism>
<feature type="compositionally biased region" description="Basic and acidic residues" evidence="1">
    <location>
        <begin position="200"/>
        <end position="212"/>
    </location>
</feature>
<comment type="caution">
    <text evidence="4">The sequence shown here is derived from an EMBL/GenBank/DDBJ whole genome shotgun (WGS) entry which is preliminary data.</text>
</comment>
<dbReference type="EMBL" id="JAPFCC010000001">
    <property type="protein sequence ID" value="MCW7556253.1"/>
    <property type="molecule type" value="Genomic_DNA"/>
</dbReference>
<feature type="region of interest" description="Disordered" evidence="1">
    <location>
        <begin position="182"/>
        <end position="212"/>
    </location>
</feature>
<gene>
    <name evidence="4" type="ORF">NX722_27215</name>
</gene>
<accession>A0ABT3N3N6</accession>
<dbReference type="RefSeq" id="WP_262565952.1">
    <property type="nucleotide sequence ID" value="NZ_JAPFCC010000001.1"/>
</dbReference>
<keyword evidence="5" id="KW-1185">Reference proteome</keyword>